<evidence type="ECO:0000313" key="6">
    <source>
        <dbReference type="Proteomes" id="UP000266177"/>
    </source>
</evidence>
<dbReference type="PANTHER" id="PTHR43685">
    <property type="entry name" value="GLYCOSYLTRANSFERASE"/>
    <property type="match status" value="1"/>
</dbReference>
<comment type="caution">
    <text evidence="5">The sequence shown here is derived from an EMBL/GenBank/DDBJ whole genome shotgun (WGS) entry which is preliminary data.</text>
</comment>
<dbReference type="OrthoDB" id="9815829at2"/>
<dbReference type="SUPFAM" id="SSF53448">
    <property type="entry name" value="Nucleotide-diphospho-sugar transferases"/>
    <property type="match status" value="1"/>
</dbReference>
<dbReference type="InterPro" id="IPR029044">
    <property type="entry name" value="Nucleotide-diphossugar_trans"/>
</dbReference>
<sequence length="240" mass="27636">MTYPRVPGLVSIVITNYNKSAFVTDCLEGILRQTYPNWEVILVDDASTDDSLLQVENWLQVNWEQLADRTFITVPLPRNIGYAGAVTTGLYLASGEYIAAQDADDISHHERLERQVSFLEGRPDIELVGTNYEVFEHSLFEQKSKAGWIRYGEQIRKTYANGGHCVCHGTIMLRGKLFDRIGGHTRRIEGAEDYEFIARALNAKPLNIENMPDILYYYRTHPNQRSRKYFGKDRLKRNEN</sequence>
<dbReference type="GO" id="GO:0016757">
    <property type="term" value="F:glycosyltransferase activity"/>
    <property type="evidence" value="ECO:0007669"/>
    <property type="project" value="UniProtKB-KW"/>
</dbReference>
<proteinExistence type="inferred from homology"/>
<organism evidence="5 6">
    <name type="scientific">Paenibacillus thiaminolyticus</name>
    <name type="common">Bacillus thiaminolyticus</name>
    <dbReference type="NCBI Taxonomy" id="49283"/>
    <lineage>
        <taxon>Bacteria</taxon>
        <taxon>Bacillati</taxon>
        <taxon>Bacillota</taxon>
        <taxon>Bacilli</taxon>
        <taxon>Bacillales</taxon>
        <taxon>Paenibacillaceae</taxon>
        <taxon>Paenibacillus</taxon>
    </lineage>
</organism>
<dbReference type="Proteomes" id="UP000266177">
    <property type="component" value="Unassembled WGS sequence"/>
</dbReference>
<feature type="domain" description="Glycosyltransferase 2-like" evidence="4">
    <location>
        <begin position="11"/>
        <end position="181"/>
    </location>
</feature>
<comment type="similarity">
    <text evidence="1">Belongs to the glycosyltransferase 2 family.</text>
</comment>
<dbReference type="AlphaFoldDB" id="A0A3A3GKF2"/>
<name>A0A3A3GKF2_PANTH</name>
<dbReference type="Pfam" id="PF00535">
    <property type="entry name" value="Glycos_transf_2"/>
    <property type="match status" value="1"/>
</dbReference>
<dbReference type="InterPro" id="IPR050834">
    <property type="entry name" value="Glycosyltransf_2"/>
</dbReference>
<dbReference type="InterPro" id="IPR001173">
    <property type="entry name" value="Glyco_trans_2-like"/>
</dbReference>
<dbReference type="RefSeq" id="WP_119792399.1">
    <property type="nucleotide sequence ID" value="NZ_QYZD01000004.1"/>
</dbReference>
<keyword evidence="2" id="KW-0328">Glycosyltransferase</keyword>
<reference evidence="5 6" key="1">
    <citation type="submission" date="2018-09" db="EMBL/GenBank/DDBJ databases">
        <title>Paenibacillus SK2017-BO5.</title>
        <authorList>
            <person name="Piskunova J.V."/>
            <person name="Dubiley S.A."/>
            <person name="Severinov K.V."/>
        </authorList>
    </citation>
    <scope>NUCLEOTIDE SEQUENCE [LARGE SCALE GENOMIC DNA]</scope>
    <source>
        <strain evidence="5 6">BO5</strain>
    </source>
</reference>
<evidence type="ECO:0000313" key="5">
    <source>
        <dbReference type="EMBL" id="RJG25337.1"/>
    </source>
</evidence>
<dbReference type="CDD" id="cd00761">
    <property type="entry name" value="Glyco_tranf_GTA_type"/>
    <property type="match status" value="1"/>
</dbReference>
<evidence type="ECO:0000256" key="2">
    <source>
        <dbReference type="ARBA" id="ARBA00022676"/>
    </source>
</evidence>
<gene>
    <name evidence="5" type="ORF">DQX05_06470</name>
</gene>
<evidence type="ECO:0000256" key="3">
    <source>
        <dbReference type="ARBA" id="ARBA00022679"/>
    </source>
</evidence>
<dbReference type="PANTHER" id="PTHR43685:SF5">
    <property type="entry name" value="GLYCOSYLTRANSFERASE EPSE-RELATED"/>
    <property type="match status" value="1"/>
</dbReference>
<dbReference type="Gene3D" id="3.90.550.10">
    <property type="entry name" value="Spore Coat Polysaccharide Biosynthesis Protein SpsA, Chain A"/>
    <property type="match status" value="1"/>
</dbReference>
<protein>
    <submittedName>
        <fullName evidence="5">Glycosyltransferase family 2 protein</fullName>
    </submittedName>
</protein>
<keyword evidence="3 5" id="KW-0808">Transferase</keyword>
<evidence type="ECO:0000259" key="4">
    <source>
        <dbReference type="Pfam" id="PF00535"/>
    </source>
</evidence>
<accession>A0A3A3GKF2</accession>
<dbReference type="EMBL" id="QYZD01000004">
    <property type="protein sequence ID" value="RJG25337.1"/>
    <property type="molecule type" value="Genomic_DNA"/>
</dbReference>
<evidence type="ECO:0000256" key="1">
    <source>
        <dbReference type="ARBA" id="ARBA00006739"/>
    </source>
</evidence>